<evidence type="ECO:0000313" key="3">
    <source>
        <dbReference type="Proteomes" id="UP001225933"/>
    </source>
</evidence>
<dbReference type="AlphaFoldDB" id="A0AAJ1R713"/>
<keyword evidence="1" id="KW-0732">Signal</keyword>
<evidence type="ECO:0000256" key="1">
    <source>
        <dbReference type="SAM" id="SignalP"/>
    </source>
</evidence>
<evidence type="ECO:0000313" key="2">
    <source>
        <dbReference type="EMBL" id="MDN4015281.1"/>
    </source>
</evidence>
<dbReference type="SUPFAM" id="SSF56954">
    <property type="entry name" value="Outer membrane efflux proteins (OEP)"/>
    <property type="match status" value="1"/>
</dbReference>
<dbReference type="Gene3D" id="1.20.1600.10">
    <property type="entry name" value="Outer membrane efflux proteins (OEP)"/>
    <property type="match status" value="1"/>
</dbReference>
<sequence length="80" mass="8859">MKFKTLSLASISALVLSACQMAPELEDIKLPVPDSYAVASEQGNIADLKWQQFFNNEKLQALIEQTLTHNKDIKLAALNV</sequence>
<organism evidence="2 3">
    <name type="scientific">Chryseobacterium gambrini</name>
    <dbReference type="NCBI Taxonomy" id="373672"/>
    <lineage>
        <taxon>Bacteria</taxon>
        <taxon>Pseudomonadati</taxon>
        <taxon>Bacteroidota</taxon>
        <taxon>Flavobacteriia</taxon>
        <taxon>Flavobacteriales</taxon>
        <taxon>Weeksellaceae</taxon>
        <taxon>Chryseobacterium group</taxon>
        <taxon>Chryseobacterium</taxon>
    </lineage>
</organism>
<dbReference type="EMBL" id="JAUHGV010000243">
    <property type="protein sequence ID" value="MDN4015281.1"/>
    <property type="molecule type" value="Genomic_DNA"/>
</dbReference>
<feature type="chain" id="PRO_5042550483" evidence="1">
    <location>
        <begin position="23"/>
        <end position="80"/>
    </location>
</feature>
<feature type="signal peptide" evidence="1">
    <location>
        <begin position="1"/>
        <end position="22"/>
    </location>
</feature>
<feature type="non-terminal residue" evidence="2">
    <location>
        <position position="80"/>
    </location>
</feature>
<accession>A0AAJ1R713</accession>
<reference evidence="2" key="1">
    <citation type="submission" date="2023-06" db="EMBL/GenBank/DDBJ databases">
        <title>Two Chryseobacterium gambrini strains from China.</title>
        <authorList>
            <person name="Zeng J."/>
            <person name="Wu Y."/>
        </authorList>
    </citation>
    <scope>NUCLEOTIDE SEQUENCE</scope>
    <source>
        <strain evidence="2">SQ219</strain>
    </source>
</reference>
<protein>
    <submittedName>
        <fullName evidence="2">Uncharacterized protein</fullName>
    </submittedName>
</protein>
<comment type="caution">
    <text evidence="2">The sequence shown here is derived from an EMBL/GenBank/DDBJ whole genome shotgun (WGS) entry which is preliminary data.</text>
</comment>
<proteinExistence type="predicted"/>
<dbReference type="PROSITE" id="PS51257">
    <property type="entry name" value="PROKAR_LIPOPROTEIN"/>
    <property type="match status" value="1"/>
</dbReference>
<gene>
    <name evidence="2" type="ORF">QX233_22795</name>
</gene>
<dbReference type="Proteomes" id="UP001225933">
    <property type="component" value="Unassembled WGS sequence"/>
</dbReference>
<name>A0AAJ1R713_9FLAO</name>